<dbReference type="InterPro" id="IPR050430">
    <property type="entry name" value="Peptidase_S1"/>
</dbReference>
<dbReference type="InterPro" id="IPR009003">
    <property type="entry name" value="Peptidase_S1_PA"/>
</dbReference>
<dbReference type="Gene3D" id="2.40.10.10">
    <property type="entry name" value="Trypsin-like serine proteases"/>
    <property type="match status" value="1"/>
</dbReference>
<dbReference type="EMBL" id="CAJHUC010002066">
    <property type="protein sequence ID" value="CAD7703109.1"/>
    <property type="molecule type" value="Genomic_DNA"/>
</dbReference>
<dbReference type="InterPro" id="IPR001254">
    <property type="entry name" value="Trypsin_dom"/>
</dbReference>
<dbReference type="Proteomes" id="UP000708148">
    <property type="component" value="Unassembled WGS sequence"/>
</dbReference>
<evidence type="ECO:0000256" key="1">
    <source>
        <dbReference type="ARBA" id="ARBA00023157"/>
    </source>
</evidence>
<accession>A0A8S1J687</accession>
<keyword evidence="4" id="KW-1185">Reference proteome</keyword>
<dbReference type="GO" id="GO:0006508">
    <property type="term" value="P:proteolysis"/>
    <property type="evidence" value="ECO:0007669"/>
    <property type="project" value="InterPro"/>
</dbReference>
<evidence type="ECO:0000259" key="2">
    <source>
        <dbReference type="PROSITE" id="PS50240"/>
    </source>
</evidence>
<dbReference type="SMART" id="SM00020">
    <property type="entry name" value="Tryp_SPc"/>
    <property type="match status" value="1"/>
</dbReference>
<keyword evidence="1" id="KW-1015">Disulfide bond</keyword>
<dbReference type="Pfam" id="PF00089">
    <property type="entry name" value="Trypsin"/>
    <property type="match status" value="1"/>
</dbReference>
<evidence type="ECO:0000313" key="4">
    <source>
        <dbReference type="Proteomes" id="UP000708148"/>
    </source>
</evidence>
<dbReference type="PANTHER" id="PTHR24276:SF98">
    <property type="entry name" value="FI18310P1-RELATED"/>
    <property type="match status" value="1"/>
</dbReference>
<protein>
    <recommendedName>
        <fullName evidence="2">Peptidase S1 domain-containing protein</fullName>
    </recommendedName>
</protein>
<evidence type="ECO:0000313" key="3">
    <source>
        <dbReference type="EMBL" id="CAD7703109.1"/>
    </source>
</evidence>
<dbReference type="PROSITE" id="PS50240">
    <property type="entry name" value="TRYPSIN_DOM"/>
    <property type="match status" value="1"/>
</dbReference>
<organism evidence="3 4">
    <name type="scientific">Ostreobium quekettii</name>
    <dbReference type="NCBI Taxonomy" id="121088"/>
    <lineage>
        <taxon>Eukaryota</taxon>
        <taxon>Viridiplantae</taxon>
        <taxon>Chlorophyta</taxon>
        <taxon>core chlorophytes</taxon>
        <taxon>Ulvophyceae</taxon>
        <taxon>TCBD clade</taxon>
        <taxon>Bryopsidales</taxon>
        <taxon>Ostreobineae</taxon>
        <taxon>Ostreobiaceae</taxon>
        <taxon>Ostreobium</taxon>
    </lineage>
</organism>
<name>A0A8S1J687_9CHLO</name>
<dbReference type="AlphaFoldDB" id="A0A8S1J687"/>
<dbReference type="SUPFAM" id="SSF50494">
    <property type="entry name" value="Trypsin-like serine proteases"/>
    <property type="match status" value="1"/>
</dbReference>
<gene>
    <name evidence="3" type="ORF">OSTQU699_LOCUS8466</name>
</gene>
<dbReference type="OrthoDB" id="6656697at2759"/>
<sequence length="259" mass="27184">MCCTDKPMWLSGGGVTMVVVVKKRRKASAALALVLCGAAVGGCLASAGGRDSCDGGAFVEDREGTTVLAMDRLPYMVSIRSHGSRDHVCSGVLLSAFHILTVAHCVDPTSSYSAGPRPTVYIGSTSADAVNDDPNVEVRVVARTHFHESWSPSKIQNCPNNLALLTVERAVNKTPVRLLTDHFRLTTGQTLAAAGWGAGPQGPRLGEGIFGTLKAEAQQFLDSSACNRTSLWSGAVREGTVCGLSREAAASCIGLRVRV</sequence>
<reference evidence="3" key="1">
    <citation type="submission" date="2020-12" db="EMBL/GenBank/DDBJ databases">
        <authorList>
            <person name="Iha C."/>
        </authorList>
    </citation>
    <scope>NUCLEOTIDE SEQUENCE</scope>
</reference>
<dbReference type="InterPro" id="IPR043504">
    <property type="entry name" value="Peptidase_S1_PA_chymotrypsin"/>
</dbReference>
<feature type="domain" description="Peptidase S1" evidence="2">
    <location>
        <begin position="39"/>
        <end position="254"/>
    </location>
</feature>
<comment type="caution">
    <text evidence="3">The sequence shown here is derived from an EMBL/GenBank/DDBJ whole genome shotgun (WGS) entry which is preliminary data.</text>
</comment>
<proteinExistence type="predicted"/>
<dbReference type="GO" id="GO:0004252">
    <property type="term" value="F:serine-type endopeptidase activity"/>
    <property type="evidence" value="ECO:0007669"/>
    <property type="project" value="InterPro"/>
</dbReference>
<dbReference type="PANTHER" id="PTHR24276">
    <property type="entry name" value="POLYSERASE-RELATED"/>
    <property type="match status" value="1"/>
</dbReference>